<dbReference type="InterPro" id="IPR035973">
    <property type="entry name" value="Cyt_c_oxidase_su3-like_sf"/>
</dbReference>
<dbReference type="InterPro" id="IPR024791">
    <property type="entry name" value="Cyt_c/ubiquinol_Oxase_su3"/>
</dbReference>
<feature type="transmembrane region" description="Helical" evidence="7">
    <location>
        <begin position="61"/>
        <end position="82"/>
    </location>
</feature>
<dbReference type="PANTHER" id="PTHR11403:SF6">
    <property type="entry name" value="NITRIC OXIDE REDUCTASE SUBUNIT E"/>
    <property type="match status" value="1"/>
</dbReference>
<dbReference type="Proteomes" id="UP001524642">
    <property type="component" value="Unassembled WGS sequence"/>
</dbReference>
<dbReference type="PROSITE" id="PS50253">
    <property type="entry name" value="COX3"/>
    <property type="match status" value="1"/>
</dbReference>
<dbReference type="InterPro" id="IPR013833">
    <property type="entry name" value="Cyt_c_oxidase_su3_a-hlx"/>
</dbReference>
<keyword evidence="3 6" id="KW-0812">Transmembrane</keyword>
<dbReference type="Pfam" id="PF00510">
    <property type="entry name" value="COX3"/>
    <property type="match status" value="1"/>
</dbReference>
<sequence>MSGALREPWRSLRRQREAAAFGTWIFLGSEAMLFAGLILAFAVMRALHPAGFILAGRETEVALGTANTAILLTSSLTMAVAAEAARADLRRATLWGIGLTLALGAAFLAVKGFEWSSDLEKHLFPGEGFALAEPSAHIFFALYWIMTSLHAMHMLGGMGVVAWLGWQAWRGDRPLQSPAFEAAALYWHLVDIVWIVLYPLLYLGGRAP</sequence>
<feature type="domain" description="Heme-copper oxidase subunit III family profile" evidence="8">
    <location>
        <begin position="1"/>
        <end position="206"/>
    </location>
</feature>
<keyword evidence="4 7" id="KW-1133">Transmembrane helix</keyword>
<comment type="subcellular location">
    <subcellularLocation>
        <location evidence="6">Cell membrane</location>
        <topology evidence="6">Multi-pass membrane protein</topology>
    </subcellularLocation>
    <subcellularLocation>
        <location evidence="1">Membrane</location>
        <topology evidence="1">Multi-pass membrane protein</topology>
    </subcellularLocation>
</comment>
<evidence type="ECO:0000256" key="5">
    <source>
        <dbReference type="ARBA" id="ARBA00023136"/>
    </source>
</evidence>
<dbReference type="PANTHER" id="PTHR11403">
    <property type="entry name" value="CYTOCHROME C OXIDASE SUBUNIT III"/>
    <property type="match status" value="1"/>
</dbReference>
<dbReference type="RefSeq" id="WP_257716589.1">
    <property type="nucleotide sequence ID" value="NZ_JANJOU010000009.1"/>
</dbReference>
<evidence type="ECO:0000256" key="2">
    <source>
        <dbReference type="ARBA" id="ARBA00010581"/>
    </source>
</evidence>
<keyword evidence="10" id="KW-1185">Reference proteome</keyword>
<dbReference type="Gene3D" id="1.20.120.80">
    <property type="entry name" value="Cytochrome c oxidase, subunit III, four-helix bundle"/>
    <property type="match status" value="1"/>
</dbReference>
<gene>
    <name evidence="9" type="ORF">NRP21_12780</name>
</gene>
<evidence type="ECO:0000259" key="8">
    <source>
        <dbReference type="PROSITE" id="PS50253"/>
    </source>
</evidence>
<evidence type="ECO:0000256" key="4">
    <source>
        <dbReference type="ARBA" id="ARBA00022989"/>
    </source>
</evidence>
<evidence type="ECO:0000256" key="3">
    <source>
        <dbReference type="ARBA" id="ARBA00022692"/>
    </source>
</evidence>
<evidence type="ECO:0000256" key="7">
    <source>
        <dbReference type="SAM" id="Phobius"/>
    </source>
</evidence>
<comment type="similarity">
    <text evidence="2 6">Belongs to the cytochrome c oxidase subunit 3 family.</text>
</comment>
<evidence type="ECO:0000313" key="10">
    <source>
        <dbReference type="Proteomes" id="UP001524642"/>
    </source>
</evidence>
<dbReference type="InterPro" id="IPR000298">
    <property type="entry name" value="Cyt_c_oxidase-like_su3"/>
</dbReference>
<keyword evidence="5 7" id="KW-0472">Membrane</keyword>
<feature type="transmembrane region" description="Helical" evidence="7">
    <location>
        <begin position="141"/>
        <end position="164"/>
    </location>
</feature>
<evidence type="ECO:0000256" key="6">
    <source>
        <dbReference type="RuleBase" id="RU003376"/>
    </source>
</evidence>
<reference evidence="9 10" key="1">
    <citation type="submission" date="2022-06" db="EMBL/GenBank/DDBJ databases">
        <title>Roseomonas CN29.</title>
        <authorList>
            <person name="Cheng Y."/>
            <person name="He X."/>
        </authorList>
    </citation>
    <scope>NUCLEOTIDE SEQUENCE [LARGE SCALE GENOMIC DNA]</scope>
    <source>
        <strain evidence="9 10">CN29</strain>
    </source>
</reference>
<name>A0ABT1X6Y9_9PROT</name>
<comment type="caution">
    <text evidence="9">The sequence shown here is derived from an EMBL/GenBank/DDBJ whole genome shotgun (WGS) entry which is preliminary data.</text>
</comment>
<feature type="transmembrane region" description="Helical" evidence="7">
    <location>
        <begin position="185"/>
        <end position="205"/>
    </location>
</feature>
<dbReference type="EMBL" id="JANJOU010000009">
    <property type="protein sequence ID" value="MCR0982922.1"/>
    <property type="molecule type" value="Genomic_DNA"/>
</dbReference>
<evidence type="ECO:0000256" key="1">
    <source>
        <dbReference type="ARBA" id="ARBA00004141"/>
    </source>
</evidence>
<organism evidence="9 10">
    <name type="scientific">Roseomonas populi</name>
    <dbReference type="NCBI Taxonomy" id="3121582"/>
    <lineage>
        <taxon>Bacteria</taxon>
        <taxon>Pseudomonadati</taxon>
        <taxon>Pseudomonadota</taxon>
        <taxon>Alphaproteobacteria</taxon>
        <taxon>Acetobacterales</taxon>
        <taxon>Roseomonadaceae</taxon>
        <taxon>Roseomonas</taxon>
    </lineage>
</organism>
<protein>
    <submittedName>
        <fullName evidence="9">Cytochrome c oxidase subunit 3</fullName>
    </submittedName>
</protein>
<feature type="transmembrane region" description="Helical" evidence="7">
    <location>
        <begin position="94"/>
        <end position="113"/>
    </location>
</feature>
<dbReference type="SUPFAM" id="SSF81452">
    <property type="entry name" value="Cytochrome c oxidase subunit III-like"/>
    <property type="match status" value="1"/>
</dbReference>
<evidence type="ECO:0000313" key="9">
    <source>
        <dbReference type="EMBL" id="MCR0982922.1"/>
    </source>
</evidence>
<accession>A0ABT1X6Y9</accession>
<proteinExistence type="inferred from homology"/>
<feature type="transmembrane region" description="Helical" evidence="7">
    <location>
        <begin position="21"/>
        <end position="41"/>
    </location>
</feature>